<proteinExistence type="predicted"/>
<feature type="non-terminal residue" evidence="1">
    <location>
        <position position="180"/>
    </location>
</feature>
<dbReference type="SUPFAM" id="SSF46689">
    <property type="entry name" value="Homeodomain-like"/>
    <property type="match status" value="1"/>
</dbReference>
<comment type="caution">
    <text evidence="1">The sequence shown here is derived from an EMBL/GenBank/DDBJ whole genome shotgun (WGS) entry which is preliminary data.</text>
</comment>
<organism evidence="1">
    <name type="scientific">mine drainage metagenome</name>
    <dbReference type="NCBI Taxonomy" id="410659"/>
    <lineage>
        <taxon>unclassified sequences</taxon>
        <taxon>metagenomes</taxon>
        <taxon>ecological metagenomes</taxon>
    </lineage>
</organism>
<sequence>MRFGRRYTLLQQDDRAGVFVGSIPLHLFDVHDRAQVAYVMAALDAAGGASKIEIAGAFGVHRNTVTRVRDRLDQGGMAALVRVKPGPKGPHKVTEAVRQMVIKNVELSSTEVAQKIFQELGVKLTSSRVRQLRRNAAAHQLELLPAAEPVVAAAAEAAEVVDEGNSPLEVEDHLPEAPLA</sequence>
<protein>
    <submittedName>
        <fullName evidence="1">Transposase</fullName>
    </submittedName>
</protein>
<gene>
    <name evidence="1" type="ORF">B1A_10271</name>
</gene>
<name>T1C1V0_9ZZZZ</name>
<dbReference type="AlphaFoldDB" id="T1C1V0"/>
<accession>T1C1V0</accession>
<dbReference type="EMBL" id="AUZX01007314">
    <property type="protein sequence ID" value="EQD60075.1"/>
    <property type="molecule type" value="Genomic_DNA"/>
</dbReference>
<reference evidence="1" key="2">
    <citation type="journal article" date="2014" name="ISME J.">
        <title>Microbial stratification in low pH oxic and suboxic macroscopic growths along an acid mine drainage.</title>
        <authorList>
            <person name="Mendez-Garcia C."/>
            <person name="Mesa V."/>
            <person name="Sprenger R.R."/>
            <person name="Richter M."/>
            <person name="Diez M.S."/>
            <person name="Solano J."/>
            <person name="Bargiela R."/>
            <person name="Golyshina O.V."/>
            <person name="Manteca A."/>
            <person name="Ramos J.L."/>
            <person name="Gallego J.R."/>
            <person name="Llorente I."/>
            <person name="Martins Dos Santos V.A."/>
            <person name="Jensen O.N."/>
            <person name="Pelaez A.I."/>
            <person name="Sanchez J."/>
            <person name="Ferrer M."/>
        </authorList>
    </citation>
    <scope>NUCLEOTIDE SEQUENCE</scope>
</reference>
<evidence type="ECO:0000313" key="1">
    <source>
        <dbReference type="EMBL" id="EQD60075.1"/>
    </source>
</evidence>
<reference evidence="1" key="1">
    <citation type="submission" date="2013-08" db="EMBL/GenBank/DDBJ databases">
        <authorList>
            <person name="Mendez C."/>
            <person name="Richter M."/>
            <person name="Ferrer M."/>
            <person name="Sanchez J."/>
        </authorList>
    </citation>
    <scope>NUCLEOTIDE SEQUENCE</scope>
</reference>
<dbReference type="Pfam" id="PF13551">
    <property type="entry name" value="HTH_29"/>
    <property type="match status" value="1"/>
</dbReference>
<dbReference type="InterPro" id="IPR009057">
    <property type="entry name" value="Homeodomain-like_sf"/>
</dbReference>